<protein>
    <submittedName>
        <fullName evidence="4">Scarecrow-like protein 8</fullName>
    </submittedName>
</protein>
<proteinExistence type="inferred from homology"/>
<sequence>MSKHRRQCSPVRPPPCLKITAACDLSFPLNSVPSAGGTILSLVGDRLAKLAEHLGVGLLFSIVSGRTQELNHATLLCESGEALAVNLPFFPSRTADESVSPANPCVELLRRVKSLSPRIVTLTEQEMNDNTAPFATRLRISSKLYLACK</sequence>
<comment type="caution">
    <text evidence="3">Lacks conserved residue(s) required for the propagation of feature annotation.</text>
</comment>
<comment type="caution">
    <text evidence="4">The sequence shown here is derived from an EMBL/GenBank/DDBJ whole genome shotgun (WGS) entry which is preliminary data.</text>
</comment>
<name>A0ABR2LPG4_9ASPA</name>
<feature type="region of interest" description="Leucine repeat II (LRII)" evidence="3">
    <location>
        <begin position="42"/>
        <end position="74"/>
    </location>
</feature>
<evidence type="ECO:0000313" key="5">
    <source>
        <dbReference type="Proteomes" id="UP001412067"/>
    </source>
</evidence>
<keyword evidence="1" id="KW-0805">Transcription regulation</keyword>
<dbReference type="PANTHER" id="PTHR31636">
    <property type="entry name" value="OSJNBA0084A10.13 PROTEIN-RELATED"/>
    <property type="match status" value="1"/>
</dbReference>
<dbReference type="Pfam" id="PF03514">
    <property type="entry name" value="GRAS"/>
    <property type="match status" value="1"/>
</dbReference>
<comment type="similarity">
    <text evidence="3">Belongs to the GRAS family.</text>
</comment>
<evidence type="ECO:0000256" key="1">
    <source>
        <dbReference type="ARBA" id="ARBA00023015"/>
    </source>
</evidence>
<dbReference type="EMBL" id="JBBWWR010000017">
    <property type="protein sequence ID" value="KAK8946228.1"/>
    <property type="molecule type" value="Genomic_DNA"/>
</dbReference>
<keyword evidence="5" id="KW-1185">Reference proteome</keyword>
<accession>A0ABR2LPG4</accession>
<reference evidence="4 5" key="1">
    <citation type="journal article" date="2022" name="Nat. Plants">
        <title>Genomes of leafy and leafless Platanthera orchids illuminate the evolution of mycoheterotrophy.</title>
        <authorList>
            <person name="Li M.H."/>
            <person name="Liu K.W."/>
            <person name="Li Z."/>
            <person name="Lu H.C."/>
            <person name="Ye Q.L."/>
            <person name="Zhang D."/>
            <person name="Wang J.Y."/>
            <person name="Li Y.F."/>
            <person name="Zhong Z.M."/>
            <person name="Liu X."/>
            <person name="Yu X."/>
            <person name="Liu D.K."/>
            <person name="Tu X.D."/>
            <person name="Liu B."/>
            <person name="Hao Y."/>
            <person name="Liao X.Y."/>
            <person name="Jiang Y.T."/>
            <person name="Sun W.H."/>
            <person name="Chen J."/>
            <person name="Chen Y.Q."/>
            <person name="Ai Y."/>
            <person name="Zhai J.W."/>
            <person name="Wu S.S."/>
            <person name="Zhou Z."/>
            <person name="Hsiao Y.Y."/>
            <person name="Wu W.L."/>
            <person name="Chen Y.Y."/>
            <person name="Lin Y.F."/>
            <person name="Hsu J.L."/>
            <person name="Li C.Y."/>
            <person name="Wang Z.W."/>
            <person name="Zhao X."/>
            <person name="Zhong W.Y."/>
            <person name="Ma X.K."/>
            <person name="Ma L."/>
            <person name="Huang J."/>
            <person name="Chen G.Z."/>
            <person name="Huang M.Z."/>
            <person name="Huang L."/>
            <person name="Peng D.H."/>
            <person name="Luo Y.B."/>
            <person name="Zou S.Q."/>
            <person name="Chen S.P."/>
            <person name="Lan S."/>
            <person name="Tsai W.C."/>
            <person name="Van de Peer Y."/>
            <person name="Liu Z.J."/>
        </authorList>
    </citation>
    <scope>NUCLEOTIDE SEQUENCE [LARGE SCALE GENOMIC DNA]</scope>
    <source>
        <strain evidence="4">Lor288</strain>
    </source>
</reference>
<gene>
    <name evidence="4" type="primary">SCL8</name>
    <name evidence="4" type="ORF">KSP40_PGU012740</name>
</gene>
<dbReference type="PROSITE" id="PS50985">
    <property type="entry name" value="GRAS"/>
    <property type="match status" value="1"/>
</dbReference>
<evidence type="ECO:0000256" key="2">
    <source>
        <dbReference type="ARBA" id="ARBA00023163"/>
    </source>
</evidence>
<evidence type="ECO:0000313" key="4">
    <source>
        <dbReference type="EMBL" id="KAK8946228.1"/>
    </source>
</evidence>
<keyword evidence="2" id="KW-0804">Transcription</keyword>
<organism evidence="4 5">
    <name type="scientific">Platanthera guangdongensis</name>
    <dbReference type="NCBI Taxonomy" id="2320717"/>
    <lineage>
        <taxon>Eukaryota</taxon>
        <taxon>Viridiplantae</taxon>
        <taxon>Streptophyta</taxon>
        <taxon>Embryophyta</taxon>
        <taxon>Tracheophyta</taxon>
        <taxon>Spermatophyta</taxon>
        <taxon>Magnoliopsida</taxon>
        <taxon>Liliopsida</taxon>
        <taxon>Asparagales</taxon>
        <taxon>Orchidaceae</taxon>
        <taxon>Orchidoideae</taxon>
        <taxon>Orchideae</taxon>
        <taxon>Orchidinae</taxon>
        <taxon>Platanthera</taxon>
    </lineage>
</organism>
<dbReference type="Proteomes" id="UP001412067">
    <property type="component" value="Unassembled WGS sequence"/>
</dbReference>
<dbReference type="InterPro" id="IPR005202">
    <property type="entry name" value="TF_GRAS"/>
</dbReference>
<evidence type="ECO:0000256" key="3">
    <source>
        <dbReference type="PROSITE-ProRule" id="PRU01191"/>
    </source>
</evidence>